<keyword evidence="1" id="KW-0812">Transmembrane</keyword>
<accession>A0A7R9DJ86</accession>
<name>A0A7R9DJ86_TIMPO</name>
<gene>
    <name evidence="2" type="ORF">TPSB3V08_LOCUS10536</name>
</gene>
<proteinExistence type="predicted"/>
<keyword evidence="1" id="KW-1133">Transmembrane helix</keyword>
<keyword evidence="1" id="KW-0472">Membrane</keyword>
<dbReference type="EMBL" id="OD009736">
    <property type="protein sequence ID" value="CAD7415728.1"/>
    <property type="molecule type" value="Genomic_DNA"/>
</dbReference>
<protein>
    <submittedName>
        <fullName evidence="2">Uncharacterized protein</fullName>
    </submittedName>
</protein>
<sequence length="265" mass="30348">MSPKVLKQASLQRAMYRMDPPQRVTLLKTAENKLIDSVCECAYNTLNRRVLCKMVKRGECWKKKRRLLFQKGGALFPFLLAPLISGVLGSLFNKELMEHKKKKILVSPLTLHRYEQHHQQVSSATNLVVSKLDKEMEKILASKLDDKFKWTLYQQVLQRYLHFIQHPPPSENTTTSPEVSVLPIPAVLNTVAAQPRGISWDSNGEVSIQDTPLRVSNIVDLVNDLVRARRHSEPSGLREFLTALQKINVPKEFISEDDAVERRNM</sequence>
<evidence type="ECO:0000313" key="2">
    <source>
        <dbReference type="EMBL" id="CAD7415728.1"/>
    </source>
</evidence>
<evidence type="ECO:0000256" key="1">
    <source>
        <dbReference type="SAM" id="Phobius"/>
    </source>
</evidence>
<feature type="transmembrane region" description="Helical" evidence="1">
    <location>
        <begin position="72"/>
        <end position="92"/>
    </location>
</feature>
<dbReference type="AlphaFoldDB" id="A0A7R9DJ86"/>
<organism evidence="2">
    <name type="scientific">Timema poppense</name>
    <name type="common">Walking stick</name>
    <dbReference type="NCBI Taxonomy" id="170557"/>
    <lineage>
        <taxon>Eukaryota</taxon>
        <taxon>Metazoa</taxon>
        <taxon>Ecdysozoa</taxon>
        <taxon>Arthropoda</taxon>
        <taxon>Hexapoda</taxon>
        <taxon>Insecta</taxon>
        <taxon>Pterygota</taxon>
        <taxon>Neoptera</taxon>
        <taxon>Polyneoptera</taxon>
        <taxon>Phasmatodea</taxon>
        <taxon>Timematodea</taxon>
        <taxon>Timematoidea</taxon>
        <taxon>Timematidae</taxon>
        <taxon>Timema</taxon>
    </lineage>
</organism>
<reference evidence="2" key="1">
    <citation type="submission" date="2020-11" db="EMBL/GenBank/DDBJ databases">
        <authorList>
            <person name="Tran Van P."/>
        </authorList>
    </citation>
    <scope>NUCLEOTIDE SEQUENCE</scope>
</reference>